<keyword evidence="2" id="KW-0347">Helicase</keyword>
<dbReference type="GO" id="GO:0016787">
    <property type="term" value="F:hydrolase activity"/>
    <property type="evidence" value="ECO:0007669"/>
    <property type="project" value="UniProtKB-KW"/>
</dbReference>
<dbReference type="EMBL" id="OC856652">
    <property type="protein sequence ID" value="CAD7624072.1"/>
    <property type="molecule type" value="Genomic_DNA"/>
</dbReference>
<dbReference type="EMBL" id="CAJPIZ010002077">
    <property type="protein sequence ID" value="CAG2104502.1"/>
    <property type="molecule type" value="Genomic_DNA"/>
</dbReference>
<dbReference type="AlphaFoldDB" id="A0A7R9KL78"/>
<gene>
    <name evidence="5" type="ORF">OSB1V03_LOCUS4518</name>
</gene>
<keyword evidence="6" id="KW-1185">Reference proteome</keyword>
<name>A0A7R9KL78_9ACAR</name>
<evidence type="ECO:0000256" key="2">
    <source>
        <dbReference type="ARBA" id="ARBA00022806"/>
    </source>
</evidence>
<keyword evidence="2" id="KW-0547">Nucleotide-binding</keyword>
<sequence>MCRTGSQLLELEFFLYFNISSPALVTIGTGITAYSIESLYPYPPGAHPLIIYWDNRNVANEGVLSAAFQLKMCCQTRAHARHTYNTPSRILFSAFVSNLEKLISKNYFLNLSAKEAYKAFVRAYDSHSLKHIFDVNRLDLVAVAKSFGFGVPPFVDLPVSGKNPSRTQSYRKGGAPGGGRKGSGYVPPMSNQKRAHKSVIYRAVPIHKDKRQFSR</sequence>
<evidence type="ECO:0000256" key="3">
    <source>
        <dbReference type="SAM" id="MobiDB-lite"/>
    </source>
</evidence>
<evidence type="ECO:0000256" key="1">
    <source>
        <dbReference type="ARBA" id="ARBA00022801"/>
    </source>
</evidence>
<dbReference type="GO" id="GO:0004386">
    <property type="term" value="F:helicase activity"/>
    <property type="evidence" value="ECO:0007669"/>
    <property type="project" value="UniProtKB-KW"/>
</dbReference>
<dbReference type="Proteomes" id="UP000759131">
    <property type="component" value="Unassembled WGS sequence"/>
</dbReference>
<dbReference type="OrthoDB" id="10259640at2759"/>
<protein>
    <recommendedName>
        <fullName evidence="4">ATP-dependent rRNA helicase SPB4-like C-terminal extension domain-containing protein</fullName>
    </recommendedName>
</protein>
<evidence type="ECO:0000313" key="5">
    <source>
        <dbReference type="EMBL" id="CAD7624072.1"/>
    </source>
</evidence>
<reference evidence="5" key="1">
    <citation type="submission" date="2020-11" db="EMBL/GenBank/DDBJ databases">
        <authorList>
            <person name="Tran Van P."/>
        </authorList>
    </citation>
    <scope>NUCLEOTIDE SEQUENCE</scope>
</reference>
<dbReference type="InterPro" id="IPR025313">
    <property type="entry name" value="SPB4-like_CTE"/>
</dbReference>
<feature type="domain" description="ATP-dependent rRNA helicase SPB4-like C-terminal extension" evidence="4">
    <location>
        <begin position="94"/>
        <end position="157"/>
    </location>
</feature>
<keyword evidence="2" id="KW-0067">ATP-binding</keyword>
<evidence type="ECO:0000313" key="6">
    <source>
        <dbReference type="Proteomes" id="UP000759131"/>
    </source>
</evidence>
<organism evidence="5">
    <name type="scientific">Medioppia subpectinata</name>
    <dbReference type="NCBI Taxonomy" id="1979941"/>
    <lineage>
        <taxon>Eukaryota</taxon>
        <taxon>Metazoa</taxon>
        <taxon>Ecdysozoa</taxon>
        <taxon>Arthropoda</taxon>
        <taxon>Chelicerata</taxon>
        <taxon>Arachnida</taxon>
        <taxon>Acari</taxon>
        <taxon>Acariformes</taxon>
        <taxon>Sarcoptiformes</taxon>
        <taxon>Oribatida</taxon>
        <taxon>Brachypylina</taxon>
        <taxon>Oppioidea</taxon>
        <taxon>Oppiidae</taxon>
        <taxon>Medioppia</taxon>
    </lineage>
</organism>
<keyword evidence="1" id="KW-0378">Hydrolase</keyword>
<accession>A0A7R9KL78</accession>
<proteinExistence type="predicted"/>
<feature type="region of interest" description="Disordered" evidence="3">
    <location>
        <begin position="160"/>
        <end position="190"/>
    </location>
</feature>
<dbReference type="SMART" id="SM01178">
    <property type="entry name" value="DUF4217"/>
    <property type="match status" value="1"/>
</dbReference>
<dbReference type="Pfam" id="PF13959">
    <property type="entry name" value="CTE_SPB4"/>
    <property type="match status" value="1"/>
</dbReference>
<evidence type="ECO:0000259" key="4">
    <source>
        <dbReference type="SMART" id="SM01178"/>
    </source>
</evidence>